<name>A0A0A9C9P3_ARUDO</name>
<proteinExistence type="predicted"/>
<accession>A0A0A9C9P3</accession>
<protein>
    <submittedName>
        <fullName evidence="1">Uncharacterized protein</fullName>
    </submittedName>
</protein>
<dbReference type="AlphaFoldDB" id="A0A0A9C9P3"/>
<reference evidence="1" key="2">
    <citation type="journal article" date="2015" name="Data Brief">
        <title>Shoot transcriptome of the giant reed, Arundo donax.</title>
        <authorList>
            <person name="Barrero R.A."/>
            <person name="Guerrero F.D."/>
            <person name="Moolhuijzen P."/>
            <person name="Goolsby J.A."/>
            <person name="Tidwell J."/>
            <person name="Bellgard S.E."/>
            <person name="Bellgard M.I."/>
        </authorList>
    </citation>
    <scope>NUCLEOTIDE SEQUENCE</scope>
    <source>
        <tissue evidence="1">Shoot tissue taken approximately 20 cm above the soil surface</tissue>
    </source>
</reference>
<evidence type="ECO:0000313" key="1">
    <source>
        <dbReference type="EMBL" id="JAD72306.1"/>
    </source>
</evidence>
<organism evidence="1">
    <name type="scientific">Arundo donax</name>
    <name type="common">Giant reed</name>
    <name type="synonym">Donax arundinaceus</name>
    <dbReference type="NCBI Taxonomy" id="35708"/>
    <lineage>
        <taxon>Eukaryota</taxon>
        <taxon>Viridiplantae</taxon>
        <taxon>Streptophyta</taxon>
        <taxon>Embryophyta</taxon>
        <taxon>Tracheophyta</taxon>
        <taxon>Spermatophyta</taxon>
        <taxon>Magnoliopsida</taxon>
        <taxon>Liliopsida</taxon>
        <taxon>Poales</taxon>
        <taxon>Poaceae</taxon>
        <taxon>PACMAD clade</taxon>
        <taxon>Arundinoideae</taxon>
        <taxon>Arundineae</taxon>
        <taxon>Arundo</taxon>
    </lineage>
</organism>
<sequence length="40" mass="4774">MAIVKNRGNSICILQQFITRGHYSFILQQIFWNYYNMSSS</sequence>
<dbReference type="EMBL" id="GBRH01225589">
    <property type="protein sequence ID" value="JAD72306.1"/>
    <property type="molecule type" value="Transcribed_RNA"/>
</dbReference>
<reference evidence="1" key="1">
    <citation type="submission" date="2014-09" db="EMBL/GenBank/DDBJ databases">
        <authorList>
            <person name="Magalhaes I.L.F."/>
            <person name="Oliveira U."/>
            <person name="Santos F.R."/>
            <person name="Vidigal T.H.D.A."/>
            <person name="Brescovit A.D."/>
            <person name="Santos A.J."/>
        </authorList>
    </citation>
    <scope>NUCLEOTIDE SEQUENCE</scope>
    <source>
        <tissue evidence="1">Shoot tissue taken approximately 20 cm above the soil surface</tissue>
    </source>
</reference>